<dbReference type="SUPFAM" id="SSF109854">
    <property type="entry name" value="DinB/YfiT-like putative metalloenzymes"/>
    <property type="match status" value="1"/>
</dbReference>
<evidence type="ECO:0000313" key="2">
    <source>
        <dbReference type="EMBL" id="SMG37204.1"/>
    </source>
</evidence>
<organism evidence="2 3">
    <name type="scientific">Corynebacterium pollutisoli</name>
    <dbReference type="NCBI Taxonomy" id="1610489"/>
    <lineage>
        <taxon>Bacteria</taxon>
        <taxon>Bacillati</taxon>
        <taxon>Actinomycetota</taxon>
        <taxon>Actinomycetes</taxon>
        <taxon>Mycobacteriales</taxon>
        <taxon>Corynebacteriaceae</taxon>
        <taxon>Corynebacterium</taxon>
    </lineage>
</organism>
<dbReference type="GO" id="GO:0046872">
    <property type="term" value="F:metal ion binding"/>
    <property type="evidence" value="ECO:0007669"/>
    <property type="project" value="UniProtKB-KW"/>
</dbReference>
<comment type="pathway">
    <text evidence="1">Glycan biosynthesis; trehalose biosynthesis.</text>
</comment>
<dbReference type="GO" id="GO:0005992">
    <property type="term" value="P:trehalose biosynthetic process"/>
    <property type="evidence" value="ECO:0007669"/>
    <property type="project" value="UniProtKB-UniPathway"/>
</dbReference>
<dbReference type="SUPFAM" id="SSF56784">
    <property type="entry name" value="HAD-like"/>
    <property type="match status" value="1"/>
</dbReference>
<evidence type="ECO:0000256" key="1">
    <source>
        <dbReference type="RuleBase" id="RU361117"/>
    </source>
</evidence>
<dbReference type="InterPro" id="IPR023214">
    <property type="entry name" value="HAD_sf"/>
</dbReference>
<dbReference type="Gene3D" id="3.30.70.1020">
    <property type="entry name" value="Trehalose-6-phosphate phosphatase related protein, domain 2"/>
    <property type="match status" value="1"/>
</dbReference>
<dbReference type="EC" id="3.1.3.12" evidence="1"/>
<keyword evidence="1" id="KW-0460">Magnesium</keyword>
<comment type="similarity">
    <text evidence="1">Belongs to the trehalose phosphatase family.</text>
</comment>
<dbReference type="OrthoDB" id="9816160at2"/>
<dbReference type="NCBIfam" id="TIGR00685">
    <property type="entry name" value="T6PP"/>
    <property type="match status" value="1"/>
</dbReference>
<keyword evidence="1" id="KW-0479">Metal-binding</keyword>
<keyword evidence="3" id="KW-1185">Reference proteome</keyword>
<proteinExistence type="inferred from homology"/>
<dbReference type="NCBIfam" id="TIGR01484">
    <property type="entry name" value="HAD-SF-IIB"/>
    <property type="match status" value="1"/>
</dbReference>
<dbReference type="InterPro" id="IPR034660">
    <property type="entry name" value="DinB/YfiT-like"/>
</dbReference>
<accession>A0A1X7K915</accession>
<dbReference type="EMBL" id="FXAR01000010">
    <property type="protein sequence ID" value="SMG37204.1"/>
    <property type="molecule type" value="Genomic_DNA"/>
</dbReference>
<dbReference type="UniPathway" id="UPA00299"/>
<dbReference type="InterPro" id="IPR036412">
    <property type="entry name" value="HAD-like_sf"/>
</dbReference>
<gene>
    <name evidence="2" type="ORF">SAMN06295981_2331</name>
</gene>
<dbReference type="AlphaFoldDB" id="A0A1X7K915"/>
<name>A0A1X7K915_9CORY</name>
<reference evidence="3" key="1">
    <citation type="submission" date="2017-04" db="EMBL/GenBank/DDBJ databases">
        <authorList>
            <person name="Varghese N."/>
            <person name="Submissions S."/>
        </authorList>
    </citation>
    <scope>NUCLEOTIDE SEQUENCE [LARGE SCALE GENOMIC DNA]</scope>
    <source>
        <strain evidence="3">VDS</strain>
    </source>
</reference>
<protein>
    <recommendedName>
        <fullName evidence="1">Trehalose 6-phosphate phosphatase</fullName>
        <ecNumber evidence="1">3.1.3.12</ecNumber>
    </recommendedName>
</protein>
<comment type="cofactor">
    <cofactor evidence="1">
        <name>Mg(2+)</name>
        <dbReference type="ChEBI" id="CHEBI:18420"/>
    </cofactor>
</comment>
<dbReference type="STRING" id="1610489.SAMN06295981_2331"/>
<dbReference type="Pfam" id="PF02358">
    <property type="entry name" value="Trehalose_PPase"/>
    <property type="match status" value="1"/>
</dbReference>
<comment type="catalytic activity">
    <reaction evidence="1">
        <text>alpha,alpha-trehalose 6-phosphate + H2O = alpha,alpha-trehalose + phosphate</text>
        <dbReference type="Rhea" id="RHEA:23420"/>
        <dbReference type="ChEBI" id="CHEBI:15377"/>
        <dbReference type="ChEBI" id="CHEBI:16551"/>
        <dbReference type="ChEBI" id="CHEBI:43474"/>
        <dbReference type="ChEBI" id="CHEBI:58429"/>
        <dbReference type="EC" id="3.1.3.12"/>
    </reaction>
</comment>
<dbReference type="InterPro" id="IPR003337">
    <property type="entry name" value="Trehalose_PPase"/>
</dbReference>
<dbReference type="RefSeq" id="WP_085550415.1">
    <property type="nucleotide sequence ID" value="NZ_FXAR01000010.1"/>
</dbReference>
<comment type="function">
    <text evidence="1">Removes the phosphate from trehalose 6-phosphate to produce free trehalose.</text>
</comment>
<evidence type="ECO:0000313" key="3">
    <source>
        <dbReference type="Proteomes" id="UP000193309"/>
    </source>
</evidence>
<sequence>MSLDPTIVRRLAQAESLLLVTDFDGTLADLTTEIYGVPVNVDSLAALTHLAGLPATHVAVLTGRHLAGLARLCPLRAPIIFAGSHGAESAEHGDCLTEEQAARLAEVDAALDAALGAALHGDHPDVHIERKPFQRVVHTARLAATDQAAADAHLDRAQQVGMPGVRVSRGKNIVEFSVSDRTKGTWLAAEIERVNPAVAVFIGDDTTDEDGFRALRPGDVGVKVGPGETAAGERVADIPAVADLLTQVAAARAAHVGIPRELPARFEALAAGFSAEVLRVNDWSAATPCAGWSARDIVDHLLTWYPANLRDAGIDLELETDIQADPAGAWFSFVDAVRALLLDARVNTTFHSGPDEGRTIGQATAAFLLPDIFMHTWDLARSQGHDVELDPAYAARNLAGLQSMGAALQESGQFGPPAPAPTGATPGQQLMAYVGRAVD</sequence>
<keyword evidence="1" id="KW-0378">Hydrolase</keyword>
<dbReference type="InterPro" id="IPR006379">
    <property type="entry name" value="HAD-SF_hydro_IIB"/>
</dbReference>
<dbReference type="Gene3D" id="3.40.50.1000">
    <property type="entry name" value="HAD superfamily/HAD-like"/>
    <property type="match status" value="1"/>
</dbReference>
<dbReference type="GO" id="GO:0004805">
    <property type="term" value="F:trehalose-phosphatase activity"/>
    <property type="evidence" value="ECO:0007669"/>
    <property type="project" value="UniProtKB-EC"/>
</dbReference>
<dbReference type="Proteomes" id="UP000193309">
    <property type="component" value="Unassembled WGS sequence"/>
</dbReference>